<dbReference type="InterPro" id="IPR058533">
    <property type="entry name" value="Cation_efflux_TM"/>
</dbReference>
<dbReference type="RefSeq" id="WP_089966070.1">
    <property type="nucleotide sequence ID" value="NZ_CP071376.1"/>
</dbReference>
<gene>
    <name evidence="7" type="ORF">SAMN04488529_101813</name>
</gene>
<dbReference type="AlphaFoldDB" id="A0A1H0NFD4"/>
<dbReference type="PANTHER" id="PTHR43840:SF15">
    <property type="entry name" value="MITOCHONDRIAL METAL TRANSPORTER 1-RELATED"/>
    <property type="match status" value="1"/>
</dbReference>
<comment type="subcellular location">
    <subcellularLocation>
        <location evidence="1">Membrane</location>
        <topology evidence="1">Multi-pass membrane protein</topology>
    </subcellularLocation>
</comment>
<dbReference type="EMBL" id="FNJM01000001">
    <property type="protein sequence ID" value="SDO91439.1"/>
    <property type="molecule type" value="Genomic_DNA"/>
</dbReference>
<evidence type="ECO:0000259" key="6">
    <source>
        <dbReference type="Pfam" id="PF01545"/>
    </source>
</evidence>
<keyword evidence="3" id="KW-0812">Transmembrane</keyword>
<dbReference type="InterPro" id="IPR050291">
    <property type="entry name" value="CDF_Transporter"/>
</dbReference>
<organism evidence="7 8">
    <name type="scientific">Clostridium gasigenes</name>
    <dbReference type="NCBI Taxonomy" id="94869"/>
    <lineage>
        <taxon>Bacteria</taxon>
        <taxon>Bacillati</taxon>
        <taxon>Bacillota</taxon>
        <taxon>Clostridia</taxon>
        <taxon>Eubacteriales</taxon>
        <taxon>Clostridiaceae</taxon>
        <taxon>Clostridium</taxon>
    </lineage>
</organism>
<dbReference type="Proteomes" id="UP000198597">
    <property type="component" value="Unassembled WGS sequence"/>
</dbReference>
<evidence type="ECO:0000256" key="3">
    <source>
        <dbReference type="ARBA" id="ARBA00022692"/>
    </source>
</evidence>
<evidence type="ECO:0000313" key="8">
    <source>
        <dbReference type="Proteomes" id="UP000198597"/>
    </source>
</evidence>
<keyword evidence="8" id="KW-1185">Reference proteome</keyword>
<dbReference type="Gene3D" id="1.20.1510.10">
    <property type="entry name" value="Cation efflux protein transmembrane domain"/>
    <property type="match status" value="1"/>
</dbReference>
<dbReference type="GO" id="GO:0015093">
    <property type="term" value="F:ferrous iron transmembrane transporter activity"/>
    <property type="evidence" value="ECO:0007669"/>
    <property type="project" value="TreeGrafter"/>
</dbReference>
<proteinExistence type="predicted"/>
<keyword evidence="5" id="KW-0472">Membrane</keyword>
<evidence type="ECO:0000256" key="2">
    <source>
        <dbReference type="ARBA" id="ARBA00022448"/>
    </source>
</evidence>
<dbReference type="GeneID" id="65310962"/>
<evidence type="ECO:0000256" key="4">
    <source>
        <dbReference type="ARBA" id="ARBA00022989"/>
    </source>
</evidence>
<keyword evidence="4" id="KW-1133">Transmembrane helix</keyword>
<dbReference type="GO" id="GO:0015086">
    <property type="term" value="F:cadmium ion transmembrane transporter activity"/>
    <property type="evidence" value="ECO:0007669"/>
    <property type="project" value="TreeGrafter"/>
</dbReference>
<feature type="domain" description="Cation efflux protein transmembrane" evidence="6">
    <location>
        <begin position="11"/>
        <end position="206"/>
    </location>
</feature>
<dbReference type="GO" id="GO:0005886">
    <property type="term" value="C:plasma membrane"/>
    <property type="evidence" value="ECO:0007669"/>
    <property type="project" value="TreeGrafter"/>
</dbReference>
<reference evidence="7 8" key="1">
    <citation type="submission" date="2016-10" db="EMBL/GenBank/DDBJ databases">
        <authorList>
            <person name="de Groot N.N."/>
        </authorList>
    </citation>
    <scope>NUCLEOTIDE SEQUENCE [LARGE SCALE GENOMIC DNA]</scope>
    <source>
        <strain evidence="7 8">DSM 12272</strain>
    </source>
</reference>
<dbReference type="GO" id="GO:0015341">
    <property type="term" value="F:zinc efflux antiporter activity"/>
    <property type="evidence" value="ECO:0007669"/>
    <property type="project" value="TreeGrafter"/>
</dbReference>
<dbReference type="SUPFAM" id="SSF161111">
    <property type="entry name" value="Cation efflux protein transmembrane domain-like"/>
    <property type="match status" value="1"/>
</dbReference>
<sequence>MKTENKLLKFSAAGGLFFALVGIGWGLFIDSEMIMFDGVYSLISLFLSIISIVICKFIAKNDKVNFPFGKKALEPMVVAFKSIVLIIMCFITLSNAIKTIRTGGNPVDTGFALIYAILSVIGCGLIYSYMKSKGQKLNSDIIKAESSQWLMDTAISAGVLLGFIILLIIKNTKLYYLTIYIDPVMVIITSIIFLKVPISQFIRVFKEIILVKANDEINDEIYVIVKDIQKEYNFEDSITRVSKMGSSLRIEIDFIFNGESKMESLEEMDKVREKIDKETNHIKYEKWLNVSFTGNKKWAI</sequence>
<protein>
    <submittedName>
        <fullName evidence="7">Cation diffusion facilitator family transporter</fullName>
    </submittedName>
</protein>
<dbReference type="PANTHER" id="PTHR43840">
    <property type="entry name" value="MITOCHONDRIAL METAL TRANSPORTER 1-RELATED"/>
    <property type="match status" value="1"/>
</dbReference>
<keyword evidence="2" id="KW-0813">Transport</keyword>
<accession>A0A1H0NFD4</accession>
<dbReference type="InterPro" id="IPR027469">
    <property type="entry name" value="Cation_efflux_TMD_sf"/>
</dbReference>
<dbReference type="Pfam" id="PF01545">
    <property type="entry name" value="Cation_efflux"/>
    <property type="match status" value="1"/>
</dbReference>
<name>A0A1H0NFD4_9CLOT</name>
<evidence type="ECO:0000256" key="1">
    <source>
        <dbReference type="ARBA" id="ARBA00004141"/>
    </source>
</evidence>
<dbReference type="GO" id="GO:0006882">
    <property type="term" value="P:intracellular zinc ion homeostasis"/>
    <property type="evidence" value="ECO:0007669"/>
    <property type="project" value="TreeGrafter"/>
</dbReference>
<evidence type="ECO:0000313" key="7">
    <source>
        <dbReference type="EMBL" id="SDO91439.1"/>
    </source>
</evidence>
<evidence type="ECO:0000256" key="5">
    <source>
        <dbReference type="ARBA" id="ARBA00023136"/>
    </source>
</evidence>
<dbReference type="OrthoDB" id="2388015at2"/>